<evidence type="ECO:0000313" key="2">
    <source>
        <dbReference type="EMBL" id="MFC4555119.1"/>
    </source>
</evidence>
<proteinExistence type="predicted"/>
<keyword evidence="1" id="KW-1133">Transmembrane helix</keyword>
<dbReference type="RefSeq" id="WP_122824105.1">
    <property type="nucleotide sequence ID" value="NZ_CP033325.1"/>
</dbReference>
<evidence type="ECO:0000313" key="3">
    <source>
        <dbReference type="Proteomes" id="UP001595955"/>
    </source>
</evidence>
<keyword evidence="3" id="KW-1185">Reference proteome</keyword>
<comment type="caution">
    <text evidence="2">The sequence shown here is derived from an EMBL/GenBank/DDBJ whole genome shotgun (WGS) entry which is preliminary data.</text>
</comment>
<gene>
    <name evidence="2" type="ORF">ACFO3F_07645</name>
</gene>
<protein>
    <submittedName>
        <fullName evidence="2">Uncharacterized protein</fullName>
    </submittedName>
</protein>
<keyword evidence="1" id="KW-0812">Transmembrane</keyword>
<evidence type="ECO:0000256" key="1">
    <source>
        <dbReference type="SAM" id="Phobius"/>
    </source>
</evidence>
<reference evidence="3" key="1">
    <citation type="journal article" date="2019" name="Int. J. Syst. Evol. Microbiol.">
        <title>The Global Catalogue of Microorganisms (GCM) 10K type strain sequencing project: providing services to taxonomists for standard genome sequencing and annotation.</title>
        <authorList>
            <consortium name="The Broad Institute Genomics Platform"/>
            <consortium name="The Broad Institute Genome Sequencing Center for Infectious Disease"/>
            <person name="Wu L."/>
            <person name="Ma J."/>
        </authorList>
    </citation>
    <scope>NUCLEOTIDE SEQUENCE [LARGE SCALE GENOMIC DNA]</scope>
    <source>
        <strain evidence="3">JCM 3369</strain>
    </source>
</reference>
<sequence length="103" mass="11162">MISFWVWALLVVAALVVVGLLGLRLWRSAVALGRELSVAGRLADRLSGVGAPALEPVVPGVVGDPELLAAARRTRVELRDRRTGRRHARAALAIGRWREHGLD</sequence>
<dbReference type="Proteomes" id="UP001595955">
    <property type="component" value="Unassembled WGS sequence"/>
</dbReference>
<organism evidence="2 3">
    <name type="scientific">Georgenia faecalis</name>
    <dbReference type="NCBI Taxonomy" id="2483799"/>
    <lineage>
        <taxon>Bacteria</taxon>
        <taxon>Bacillati</taxon>
        <taxon>Actinomycetota</taxon>
        <taxon>Actinomycetes</taxon>
        <taxon>Micrococcales</taxon>
        <taxon>Bogoriellaceae</taxon>
        <taxon>Georgenia</taxon>
    </lineage>
</organism>
<accession>A0ABV9D8N8</accession>
<name>A0ABV9D8N8_9MICO</name>
<dbReference type="EMBL" id="JBHSGF010000004">
    <property type="protein sequence ID" value="MFC4555119.1"/>
    <property type="molecule type" value="Genomic_DNA"/>
</dbReference>
<feature type="transmembrane region" description="Helical" evidence="1">
    <location>
        <begin position="6"/>
        <end position="26"/>
    </location>
</feature>
<keyword evidence="1" id="KW-0472">Membrane</keyword>